<dbReference type="Pfam" id="PF11139">
    <property type="entry name" value="SfLAP"/>
    <property type="match status" value="1"/>
</dbReference>
<dbReference type="AlphaFoldDB" id="A0A0F5HN38"/>
<evidence type="ECO:0000256" key="1">
    <source>
        <dbReference type="SAM" id="Phobius"/>
    </source>
</evidence>
<feature type="transmembrane region" description="Helical" evidence="1">
    <location>
        <begin position="56"/>
        <end position="79"/>
    </location>
</feature>
<dbReference type="STRING" id="1221996.QY95_03894"/>
<evidence type="ECO:0000313" key="3">
    <source>
        <dbReference type="Proteomes" id="UP000031563"/>
    </source>
</evidence>
<reference evidence="2" key="1">
    <citation type="submission" date="2015-02" db="EMBL/GenBank/DDBJ databases">
        <title>Genome Assembly of Bacillaceae bacterium MTCC 8252.</title>
        <authorList>
            <person name="Verma A."/>
            <person name="Khatri I."/>
            <person name="Mual P."/>
            <person name="Subramanian S."/>
            <person name="Krishnamurthi S."/>
        </authorList>
    </citation>
    <scope>NUCLEOTIDE SEQUENCE [LARGE SCALE GENOMIC DNA]</scope>
    <source>
        <strain evidence="2">MTCC 8252</strain>
    </source>
</reference>
<sequence length="236" mass="26242">MLEIIESLIPTNIDFTTALLIIVLCAFIDILSPGVLAITAYILLIQKEKLASRLIVFLLSTQFCYFMMGILVYLGVGQILGFIESMSNNQISSWFYTILGGVFVLISFYKPKKGMESRFLEWLPKQASISAMIILGIIVFAIEFTTALPYFYSIFLMDGLAFNTGLSISILLGYNVLMVLPSILLLFIYILFIGWIQNKLEKLRTKLVKAPLSSLLVGVAVIGAVLFNIGIRGILS</sequence>
<dbReference type="PRINTS" id="PR00173">
    <property type="entry name" value="EDTRNSPORT"/>
</dbReference>
<keyword evidence="1" id="KW-0812">Transmembrane</keyword>
<protein>
    <submittedName>
        <fullName evidence="2">Membrane protein</fullName>
    </submittedName>
</protein>
<feature type="transmembrane region" description="Helical" evidence="1">
    <location>
        <begin position="129"/>
        <end position="152"/>
    </location>
</feature>
<feature type="transmembrane region" description="Helical" evidence="1">
    <location>
        <begin position="172"/>
        <end position="195"/>
    </location>
</feature>
<dbReference type="RefSeq" id="WP_040037658.1">
    <property type="nucleotide sequence ID" value="NZ_JWIQ02000065.1"/>
</dbReference>
<comment type="caution">
    <text evidence="2">The sequence shown here is derived from an EMBL/GenBank/DDBJ whole genome shotgun (WGS) entry which is preliminary data.</text>
</comment>
<dbReference type="OrthoDB" id="2649540at2"/>
<name>A0A0F5HN38_BACTR</name>
<dbReference type="Proteomes" id="UP000031563">
    <property type="component" value="Unassembled WGS sequence"/>
</dbReference>
<feature type="transmembrane region" description="Helical" evidence="1">
    <location>
        <begin position="20"/>
        <end position="44"/>
    </location>
</feature>
<evidence type="ECO:0000313" key="2">
    <source>
        <dbReference type="EMBL" id="KKB34460.1"/>
    </source>
</evidence>
<organism evidence="2 3">
    <name type="scientific">Bacillus thermotolerans</name>
    <name type="common">Quasibacillus thermotolerans</name>
    <dbReference type="NCBI Taxonomy" id="1221996"/>
    <lineage>
        <taxon>Bacteria</taxon>
        <taxon>Bacillati</taxon>
        <taxon>Bacillota</taxon>
        <taxon>Bacilli</taxon>
        <taxon>Bacillales</taxon>
        <taxon>Bacillaceae</taxon>
        <taxon>Bacillus</taxon>
    </lineage>
</organism>
<keyword evidence="1" id="KW-1133">Transmembrane helix</keyword>
<dbReference type="EMBL" id="JWIR02000084">
    <property type="protein sequence ID" value="KKB34460.1"/>
    <property type="molecule type" value="Genomic_DNA"/>
</dbReference>
<feature type="transmembrane region" description="Helical" evidence="1">
    <location>
        <begin position="215"/>
        <end position="235"/>
    </location>
</feature>
<dbReference type="InterPro" id="IPR021315">
    <property type="entry name" value="Gap/Sap"/>
</dbReference>
<proteinExistence type="predicted"/>
<keyword evidence="3" id="KW-1185">Reference proteome</keyword>
<feature type="transmembrane region" description="Helical" evidence="1">
    <location>
        <begin position="91"/>
        <end position="109"/>
    </location>
</feature>
<gene>
    <name evidence="2" type="ORF">QY95_03894</name>
</gene>
<accession>A0A0F5HN38</accession>
<keyword evidence="1" id="KW-0472">Membrane</keyword>